<gene>
    <name evidence="3" type="ORF">CLV59_11040</name>
</gene>
<dbReference type="PANTHER" id="PTHR43798">
    <property type="entry name" value="MONOACYLGLYCEROL LIPASE"/>
    <property type="match status" value="1"/>
</dbReference>
<dbReference type="Pfam" id="PF00561">
    <property type="entry name" value="Abhydrolase_1"/>
    <property type="match status" value="1"/>
</dbReference>
<evidence type="ECO:0000259" key="2">
    <source>
        <dbReference type="Pfam" id="PF00561"/>
    </source>
</evidence>
<feature type="signal peptide" evidence="1">
    <location>
        <begin position="1"/>
        <end position="22"/>
    </location>
</feature>
<dbReference type="Proteomes" id="UP000249819">
    <property type="component" value="Unassembled WGS sequence"/>
</dbReference>
<organism evidence="3 4">
    <name type="scientific">Chitinophaga dinghuensis</name>
    <dbReference type="NCBI Taxonomy" id="1539050"/>
    <lineage>
        <taxon>Bacteria</taxon>
        <taxon>Pseudomonadati</taxon>
        <taxon>Bacteroidota</taxon>
        <taxon>Chitinophagia</taxon>
        <taxon>Chitinophagales</taxon>
        <taxon>Chitinophagaceae</taxon>
        <taxon>Chitinophaga</taxon>
    </lineage>
</organism>
<proteinExistence type="predicted"/>
<dbReference type="Gene3D" id="3.40.50.1820">
    <property type="entry name" value="alpha/beta hydrolase"/>
    <property type="match status" value="1"/>
</dbReference>
<feature type="chain" id="PRO_5016242593" evidence="1">
    <location>
        <begin position="23"/>
        <end position="281"/>
    </location>
</feature>
<keyword evidence="1" id="KW-0732">Signal</keyword>
<evidence type="ECO:0000313" key="4">
    <source>
        <dbReference type="Proteomes" id="UP000249819"/>
    </source>
</evidence>
<protein>
    <submittedName>
        <fullName evidence="3">Pimeloyl-ACP methyl ester carboxylesterase</fullName>
    </submittedName>
</protein>
<dbReference type="AlphaFoldDB" id="A0A327VJV2"/>
<feature type="domain" description="AB hydrolase-1" evidence="2">
    <location>
        <begin position="40"/>
        <end position="142"/>
    </location>
</feature>
<evidence type="ECO:0000256" key="1">
    <source>
        <dbReference type="SAM" id="SignalP"/>
    </source>
</evidence>
<keyword evidence="4" id="KW-1185">Reference proteome</keyword>
<dbReference type="RefSeq" id="WP_111594903.1">
    <property type="nucleotide sequence ID" value="NZ_QLMA01000010.1"/>
</dbReference>
<dbReference type="SUPFAM" id="SSF53474">
    <property type="entry name" value="alpha/beta-Hydrolases"/>
    <property type="match status" value="1"/>
</dbReference>
<dbReference type="PANTHER" id="PTHR43798:SF33">
    <property type="entry name" value="HYDROLASE, PUTATIVE (AFU_ORTHOLOGUE AFUA_2G14860)-RELATED"/>
    <property type="match status" value="1"/>
</dbReference>
<dbReference type="EMBL" id="QLMA01000010">
    <property type="protein sequence ID" value="RAJ74994.1"/>
    <property type="molecule type" value="Genomic_DNA"/>
</dbReference>
<comment type="caution">
    <text evidence="3">The sequence shown here is derived from an EMBL/GenBank/DDBJ whole genome shotgun (WGS) entry which is preliminary data.</text>
</comment>
<reference evidence="3 4" key="1">
    <citation type="submission" date="2018-06" db="EMBL/GenBank/DDBJ databases">
        <title>Genomic Encyclopedia of Archaeal and Bacterial Type Strains, Phase II (KMG-II): from individual species to whole genera.</title>
        <authorList>
            <person name="Goeker M."/>
        </authorList>
    </citation>
    <scope>NUCLEOTIDE SEQUENCE [LARGE SCALE GENOMIC DNA]</scope>
    <source>
        <strain evidence="3 4">DSM 29821</strain>
    </source>
</reference>
<dbReference type="InterPro" id="IPR000073">
    <property type="entry name" value="AB_hydrolase_1"/>
</dbReference>
<dbReference type="GO" id="GO:0016020">
    <property type="term" value="C:membrane"/>
    <property type="evidence" value="ECO:0007669"/>
    <property type="project" value="TreeGrafter"/>
</dbReference>
<dbReference type="InterPro" id="IPR050266">
    <property type="entry name" value="AB_hydrolase_sf"/>
</dbReference>
<accession>A0A327VJV2</accession>
<sequence>MKKIFALVLILLMGALFLNVFAQDKQPSFSVKTSGKGKQAILFIPGFTCSGDVWNETTTHLGNKYTSHVFTMAGYAGSPAQAAPNLDVWIEDIVAYVRKNKLDHPVIIGHSLGGGLAMALASRYPDLFGKIIVVDALPCLGSLWNPSFKSEAQPDCSAMESQIMPLTDSQLYKMQKRTAVQLCADTLAQKSIVKWGATTDKKTYADTYCQFANMDQRESIGQIKIPALVLLEARFVNFKPAIEDQYKQMKTATLKFADKGLHFIMYDDKEWYLNQIDQFLQ</sequence>
<dbReference type="OrthoDB" id="7172093at2"/>
<name>A0A327VJV2_9BACT</name>
<dbReference type="InterPro" id="IPR029058">
    <property type="entry name" value="AB_hydrolase_fold"/>
</dbReference>
<evidence type="ECO:0000313" key="3">
    <source>
        <dbReference type="EMBL" id="RAJ74994.1"/>
    </source>
</evidence>